<proteinExistence type="predicted"/>
<keyword evidence="2" id="KW-1185">Reference proteome</keyword>
<accession>A0ACD3ZKE0</accession>
<protein>
    <submittedName>
        <fullName evidence="1">Uncharacterized protein</fullName>
    </submittedName>
</protein>
<dbReference type="Proteomes" id="UP000830768">
    <property type="component" value="Chromosome 10"/>
</dbReference>
<sequence length="1136" mass="130141">MAAPSSDAVRHAFESAIQGFKNNLKDPSLYDQILQTTSIDQVYDATDQLQKEQSKTGRLRHLSKIEPFLDRLREYSGVVETFVQAKPDILALIWGPIKLLLLWGDALTKSFTAVSDTLEEVGSLLPEFCKVTSIFTDSIRLQEILVLFFRDILDLYLITINFFSLPRLKLVFEALWPNRRDEIKLVTKHIARHRELMRTEVRFEEIRAADDARQRELKHFALVEEAAIRQEYSTLRAHISPKTYDHDLYRHHADVCEGTGKWLFRDQSFKDWIDHSKGTTRILWLKGIPGAGKTLLASSVIRENQSLNRLTLFAFLTYKHSNTTALSILHSLVFQLASDSLAIQTELRQHSHKNLRNSLEEAADLLRSLLECAGEVYVVIDGIDEIDLVERSRLLKQLLKLGEACQKCRILLSSRLEDDISTALRGKVAEIKVHQRNGGSIQAFVNHSMMDWFDQRGLIPEARHEIERWAAPLASKAKGMFLYVKVVFGMVQYLDNMNDILNQLKHLPESLDDAYGRIFQRLNISTENTLRRKAHRILGWVGCAPSPMTRHELEQALVINPEQPDQGPRVNSELNVVALCGPIVEVIDDYVQFVHFTVKEYIFNEKIDGFISLSDMTLELAIRCISYLCQEHHDLEFIEEEMEDNILSGAYRLIKQYLSLSKAASIPDSLRDQLQQLHDTRLAVDYQQVDQEVETEFNMNEAILALKPLQPGLAEMLRNVSQFQSASSKADYHLKSYEQWIHLDPLTISRVSIELHQRFNTSLCRTARNQQKITHHYGINIFKCGFLRCQFHRRGFDIQSDRRSHEKNHDKPWKCDVAGCDYAEIGFISRRMRDDHLQSGHLLDDNSKPEEVDKYNEDEIQPLLFDLVAANKFEAVKALLPFIEKLSDAAREKLAISARSPALLQLFVTPEILSGDICINVIQTGNVNLSKVLLANPHPWLKELFPNVEFRDIFAAVIKSDSQELYKIWSPSISSDFAASTEELVLAATQNDASREQLLLTFWKEHDVLRKCRENETGQTLSGIARTTCSINLARHILEHGCQADARSSSKALTPLFWAARRNTKQAAHFMEFLLMWGANPKMLCRRKDLRSEKGVVGISTWLGVSWDDLIERTTKERQRREKGSKDTNGSTSSQM</sequence>
<reference evidence="1" key="1">
    <citation type="submission" date="2021-11" db="EMBL/GenBank/DDBJ databases">
        <title>Fusarium solani-melongenae Genome sequencing and assembly.</title>
        <authorList>
            <person name="Xie S."/>
            <person name="Huang L."/>
            <person name="Zhang X."/>
        </authorList>
    </citation>
    <scope>NUCLEOTIDE SEQUENCE</scope>
    <source>
        <strain evidence="1">CRI 24-3</strain>
    </source>
</reference>
<organism evidence="1 2">
    <name type="scientific">Fusarium solani subsp. cucurbitae</name>
    <name type="common">Neocosmosporum cucurbitae</name>
    <dbReference type="NCBI Taxonomy" id="2747967"/>
    <lineage>
        <taxon>Eukaryota</taxon>
        <taxon>Fungi</taxon>
        <taxon>Dikarya</taxon>
        <taxon>Ascomycota</taxon>
        <taxon>Pezizomycotina</taxon>
        <taxon>Sordariomycetes</taxon>
        <taxon>Hypocreomycetidae</taxon>
        <taxon>Hypocreales</taxon>
        <taxon>Nectriaceae</taxon>
        <taxon>Fusarium</taxon>
        <taxon>Fusarium solani species complex</taxon>
    </lineage>
</organism>
<evidence type="ECO:0000313" key="2">
    <source>
        <dbReference type="Proteomes" id="UP000830768"/>
    </source>
</evidence>
<gene>
    <name evidence="1" type="ORF">LCI18_012601</name>
</gene>
<evidence type="ECO:0000313" key="1">
    <source>
        <dbReference type="EMBL" id="UPL01667.1"/>
    </source>
</evidence>
<dbReference type="EMBL" id="CP090038">
    <property type="protein sequence ID" value="UPL01667.1"/>
    <property type="molecule type" value="Genomic_DNA"/>
</dbReference>
<name>A0ACD3ZKE0_FUSSC</name>